<proteinExistence type="inferred from homology"/>
<dbReference type="GO" id="GO:0005524">
    <property type="term" value="F:ATP binding"/>
    <property type="evidence" value="ECO:0007669"/>
    <property type="project" value="UniProtKB-UniRule"/>
</dbReference>
<dbReference type="GO" id="GO:0042242">
    <property type="term" value="F:cobyrinic acid a,c-diamide synthase activity"/>
    <property type="evidence" value="ECO:0007669"/>
    <property type="project" value="UniProtKB-UniRule"/>
</dbReference>
<evidence type="ECO:0000256" key="2">
    <source>
        <dbReference type="ARBA" id="ARBA00022598"/>
    </source>
</evidence>
<dbReference type="CDD" id="cd05388">
    <property type="entry name" value="CobB_N"/>
    <property type="match status" value="1"/>
</dbReference>
<feature type="domain" description="CobB/CobQ-like glutamine amidotransferase" evidence="9">
    <location>
        <begin position="238"/>
        <end position="423"/>
    </location>
</feature>
<comment type="miscellaneous">
    <text evidence="7">The a and c carboxylates of cobyrinate are activated for nucleophilic attack via formation of a phosphorylated intermediate by ATP. CbiA catalyzes first the amidation of the c-carboxylate, and then that of the a-carboxylate.</text>
</comment>
<dbReference type="InterPro" id="IPR027417">
    <property type="entry name" value="P-loop_NTPase"/>
</dbReference>
<evidence type="ECO:0000256" key="3">
    <source>
        <dbReference type="ARBA" id="ARBA00022741"/>
    </source>
</evidence>
<comment type="similarity">
    <text evidence="7">Belongs to the CobB/CbiA family.</text>
</comment>
<dbReference type="RefSeq" id="WP_202766696.1">
    <property type="nucleotide sequence ID" value="NZ_JAESWA010000019.1"/>
</dbReference>
<dbReference type="NCBIfam" id="NF002204">
    <property type="entry name" value="PRK01077.1"/>
    <property type="match status" value="1"/>
</dbReference>
<feature type="site" description="Increases nucleophilicity of active site Cys" evidence="7">
    <location>
        <position position="418"/>
    </location>
</feature>
<evidence type="ECO:0000256" key="5">
    <source>
        <dbReference type="ARBA" id="ARBA00022842"/>
    </source>
</evidence>
<dbReference type="Pfam" id="PF07685">
    <property type="entry name" value="GATase_3"/>
    <property type="match status" value="1"/>
</dbReference>
<dbReference type="PANTHER" id="PTHR43873:SF1">
    <property type="entry name" value="COBYRINATE A,C-DIAMIDE SYNTHASE"/>
    <property type="match status" value="1"/>
</dbReference>
<comment type="caution">
    <text evidence="10">The sequence shown here is derived from an EMBL/GenBank/DDBJ whole genome shotgun (WGS) entry which is preliminary data.</text>
</comment>
<keyword evidence="3 7" id="KW-0547">Nucleotide-binding</keyword>
<comment type="domain">
    <text evidence="7">Comprises of two domains. The C-terminal domain contains the binding site for glutamine and catalyzes the hydrolysis of this substrate to glutamate and ammonia. The N-terminal domain is anticipated to bind ATP and cobyrinate and catalyzes the ultimate synthesis of the diamide product. The ammonia produced via the glutaminase domain is probably translocated to the adjacent domain via a molecular tunnel, where it reacts with an activated intermediate.</text>
</comment>
<dbReference type="Pfam" id="PF01656">
    <property type="entry name" value="CbiA"/>
    <property type="match status" value="1"/>
</dbReference>
<feature type="active site" description="Nucleophile" evidence="7">
    <location>
        <position position="320"/>
    </location>
</feature>
<evidence type="ECO:0000256" key="6">
    <source>
        <dbReference type="ARBA" id="ARBA00022962"/>
    </source>
</evidence>
<dbReference type="NCBIfam" id="TIGR00379">
    <property type="entry name" value="cobB"/>
    <property type="match status" value="1"/>
</dbReference>
<dbReference type="EC" id="6.3.5.11" evidence="7"/>
<dbReference type="InterPro" id="IPR002586">
    <property type="entry name" value="CobQ/CobB/MinD/ParA_Nub-bd_dom"/>
</dbReference>
<keyword evidence="4 7" id="KW-0067">ATP-binding</keyword>
<organism evidence="10 11">
    <name type="scientific">Clostridium paridis</name>
    <dbReference type="NCBI Taxonomy" id="2803863"/>
    <lineage>
        <taxon>Bacteria</taxon>
        <taxon>Bacillati</taxon>
        <taxon>Bacillota</taxon>
        <taxon>Clostridia</taxon>
        <taxon>Eubacteriales</taxon>
        <taxon>Clostridiaceae</taxon>
        <taxon>Clostridium</taxon>
    </lineage>
</organism>
<accession>A0A937FCD8</accession>
<dbReference type="InterPro" id="IPR004484">
    <property type="entry name" value="CbiA/CobB_synth"/>
</dbReference>
<dbReference type="Gene3D" id="3.40.50.300">
    <property type="entry name" value="P-loop containing nucleotide triphosphate hydrolases"/>
    <property type="match status" value="1"/>
</dbReference>
<evidence type="ECO:0000256" key="7">
    <source>
        <dbReference type="HAMAP-Rule" id="MF_00027"/>
    </source>
</evidence>
<evidence type="ECO:0000313" key="10">
    <source>
        <dbReference type="EMBL" id="MBL4931314.1"/>
    </source>
</evidence>
<protein>
    <recommendedName>
        <fullName evidence="7">Cobyrinate a,c-diamide synthase</fullName>
        <ecNumber evidence="7">6.3.5.11</ecNumber>
    </recommendedName>
    <alternativeName>
        <fullName evidence="7">Cobyrinic acid a,c-diamide synthetase</fullName>
    </alternativeName>
</protein>
<keyword evidence="7" id="KW-0169">Cobalamin biosynthesis</keyword>
<dbReference type="EMBL" id="JAESWA010000019">
    <property type="protein sequence ID" value="MBL4931314.1"/>
    <property type="molecule type" value="Genomic_DNA"/>
</dbReference>
<feature type="domain" description="CobQ/CobB/MinD/ParA nucleotide binding" evidence="8">
    <location>
        <begin position="4"/>
        <end position="184"/>
    </location>
</feature>
<comment type="catalytic activity">
    <reaction evidence="7">
        <text>cob(II)yrinate + 2 L-glutamine + 2 ATP + 2 H2O = cob(II)yrinate a,c diamide + 2 L-glutamate + 2 ADP + 2 phosphate + 2 H(+)</text>
        <dbReference type="Rhea" id="RHEA:26289"/>
        <dbReference type="ChEBI" id="CHEBI:15377"/>
        <dbReference type="ChEBI" id="CHEBI:15378"/>
        <dbReference type="ChEBI" id="CHEBI:29985"/>
        <dbReference type="ChEBI" id="CHEBI:30616"/>
        <dbReference type="ChEBI" id="CHEBI:43474"/>
        <dbReference type="ChEBI" id="CHEBI:58359"/>
        <dbReference type="ChEBI" id="CHEBI:58537"/>
        <dbReference type="ChEBI" id="CHEBI:58894"/>
        <dbReference type="ChEBI" id="CHEBI:456216"/>
        <dbReference type="EC" id="6.3.5.11"/>
    </reaction>
</comment>
<evidence type="ECO:0000256" key="1">
    <source>
        <dbReference type="ARBA" id="ARBA00001946"/>
    </source>
</evidence>
<dbReference type="GO" id="GO:0009236">
    <property type="term" value="P:cobalamin biosynthetic process"/>
    <property type="evidence" value="ECO:0007669"/>
    <property type="project" value="UniProtKB-UniRule"/>
</dbReference>
<dbReference type="AlphaFoldDB" id="A0A937FCD8"/>
<keyword evidence="5 7" id="KW-0460">Magnesium</keyword>
<evidence type="ECO:0000259" key="9">
    <source>
        <dbReference type="Pfam" id="PF07685"/>
    </source>
</evidence>
<dbReference type="PROSITE" id="PS51274">
    <property type="entry name" value="GATASE_COBBQ"/>
    <property type="match status" value="1"/>
</dbReference>
<dbReference type="Proteomes" id="UP000623681">
    <property type="component" value="Unassembled WGS sequence"/>
</dbReference>
<dbReference type="CDD" id="cd03130">
    <property type="entry name" value="GATase1_CobB"/>
    <property type="match status" value="1"/>
</dbReference>
<name>A0A937FCD8_9CLOT</name>
<reference evidence="10" key="1">
    <citation type="submission" date="2021-01" db="EMBL/GenBank/DDBJ databases">
        <title>Genome public.</title>
        <authorList>
            <person name="Liu C."/>
            <person name="Sun Q."/>
        </authorList>
    </citation>
    <scope>NUCLEOTIDE SEQUENCE</scope>
    <source>
        <strain evidence="10">YIM B02565</strain>
    </source>
</reference>
<dbReference type="Gene3D" id="3.40.50.880">
    <property type="match status" value="1"/>
</dbReference>
<comment type="pathway">
    <text evidence="7">Cofactor biosynthesis; adenosylcobalamin biosynthesis; cob(II)yrinate a,c-diamide from sirohydrochlorin (anaerobic route): step 10/10.</text>
</comment>
<dbReference type="PANTHER" id="PTHR43873">
    <property type="entry name" value="COBYRINATE A,C-DIAMIDE SYNTHASE"/>
    <property type="match status" value="1"/>
</dbReference>
<keyword evidence="2 7" id="KW-0436">Ligase</keyword>
<dbReference type="HAMAP" id="MF_00027">
    <property type="entry name" value="CobB_CbiA"/>
    <property type="match status" value="1"/>
</dbReference>
<dbReference type="InterPro" id="IPR011698">
    <property type="entry name" value="GATase_3"/>
</dbReference>
<comment type="function">
    <text evidence="7">Catalyzes the ATP-dependent amidation of the two carboxylate groups at positions a and c of cobyrinate, using either L-glutamine or ammonia as the nitrogen source.</text>
</comment>
<keyword evidence="11" id="KW-1185">Reference proteome</keyword>
<dbReference type="SUPFAM" id="SSF52540">
    <property type="entry name" value="P-loop containing nucleoside triphosphate hydrolases"/>
    <property type="match status" value="1"/>
</dbReference>
<sequence>MKSVVIASNSSGGGKTTFTIGLMNLLKKKGYDIAGYKVGPDYIDGAFHEKITGKPSRNLDFFLQGEEGLKAAYSRNNEDIGIVEGVMGVYDGIGTTIEASTAHVSKILGLPIILVISPKASSLTFIAELKGILNFSDCEFAGIVLNNISKSYYIFLKQLIEETLNIKVLGYLPKDDRITLGSRHLGLVQSQEITDLQEKIDVVSSLIEEDVDVNSILELMKETDKFKDNYHLDSVGIRIGIAKDIAFSFYYKENIELLEEAGEVIYFSPLKDEKVPENLDLIYLGGGYPEVFSNELTRNTSFLIGLRNELEKGTPCYAECGGLIYLMKSIDNINMVGFFDGEAYMTKTLNNFGYNHIDISRNQLIKRNLSINSHEFHKSKVECSNKTVYKLNKKTFTGGLKEWTCGYIKNNTLGAYGHVHFFSNLDFIKEIIISCKERKDALR</sequence>
<keyword evidence="6 7" id="KW-0315">Glutamine amidotransferase</keyword>
<evidence type="ECO:0000313" key="11">
    <source>
        <dbReference type="Proteomes" id="UP000623681"/>
    </source>
</evidence>
<dbReference type="InterPro" id="IPR029062">
    <property type="entry name" value="Class_I_gatase-like"/>
</dbReference>
<evidence type="ECO:0000256" key="4">
    <source>
        <dbReference type="ARBA" id="ARBA00022840"/>
    </source>
</evidence>
<gene>
    <name evidence="7" type="primary">cbiA</name>
    <name evidence="10" type="ORF">JK634_05815</name>
</gene>
<evidence type="ECO:0000259" key="8">
    <source>
        <dbReference type="Pfam" id="PF01656"/>
    </source>
</evidence>
<dbReference type="SUPFAM" id="SSF52317">
    <property type="entry name" value="Class I glutamine amidotransferase-like"/>
    <property type="match status" value="1"/>
</dbReference>
<comment type="cofactor">
    <cofactor evidence="1 7">
        <name>Mg(2+)</name>
        <dbReference type="ChEBI" id="CHEBI:18420"/>
    </cofactor>
</comment>